<evidence type="ECO:0000256" key="8">
    <source>
        <dbReference type="ARBA" id="ARBA00023239"/>
    </source>
</evidence>
<evidence type="ECO:0000256" key="1">
    <source>
        <dbReference type="ARBA" id="ARBA00001633"/>
    </source>
</evidence>
<comment type="catalytic activity">
    <reaction evidence="1">
        <text>1-(2-carboxyphenylamino)-1-deoxy-D-ribulose 5-phosphate + H(+) = (1S,2R)-1-C-(indol-3-yl)glycerol 3-phosphate + CO2 + H2O</text>
        <dbReference type="Rhea" id="RHEA:23476"/>
        <dbReference type="ChEBI" id="CHEBI:15377"/>
        <dbReference type="ChEBI" id="CHEBI:15378"/>
        <dbReference type="ChEBI" id="CHEBI:16526"/>
        <dbReference type="ChEBI" id="CHEBI:58613"/>
        <dbReference type="ChEBI" id="CHEBI:58866"/>
        <dbReference type="EC" id="4.1.1.48"/>
    </reaction>
</comment>
<evidence type="ECO:0000256" key="6">
    <source>
        <dbReference type="ARBA" id="ARBA00022822"/>
    </source>
</evidence>
<comment type="caution">
    <text evidence="10">The sequence shown here is derived from an EMBL/GenBank/DDBJ whole genome shotgun (WGS) entry which is preliminary data.</text>
</comment>
<dbReference type="InterPro" id="IPR013785">
    <property type="entry name" value="Aldolase_TIM"/>
</dbReference>
<keyword evidence="6" id="KW-0822">Tryptophan biosynthesis</keyword>
<dbReference type="InterPro" id="IPR011060">
    <property type="entry name" value="RibuloseP-bd_barrel"/>
</dbReference>
<dbReference type="SUPFAM" id="SSF51366">
    <property type="entry name" value="Ribulose-phoshate binding barrel"/>
    <property type="match status" value="1"/>
</dbReference>
<dbReference type="GO" id="GO:0000162">
    <property type="term" value="P:L-tryptophan biosynthetic process"/>
    <property type="evidence" value="ECO:0007669"/>
    <property type="project" value="UniProtKB-UniPathway"/>
</dbReference>
<sequence length="252" mass="28630">MNVLKEITDKKRDDLISLKSTISINDLMKNVCTKEKPQFFRKLESSKSKYKIIPETKKSSPSAGQIVKIYDPVENALSYKKSGFSVLSVLTEQHYFGGDINDIGNIKSEVDVKILRKDFIVDEWQIYESKAFGADCILLISESLSLDEILDFSCIASDLNLDVLLEFHKESELEKVLRSELKLIGINNRNLETITTNINHCESLLNKYHKDLNPKKIIAESGFSSKLELDQYVDIGVNKFLIGEGLLKNTLF</sequence>
<dbReference type="PANTHER" id="PTHR22854:SF2">
    <property type="entry name" value="INDOLE-3-GLYCEROL-PHOSPHATE SYNTHASE"/>
    <property type="match status" value="1"/>
</dbReference>
<keyword evidence="8" id="KW-0456">Lyase</keyword>
<dbReference type="InterPro" id="IPR013798">
    <property type="entry name" value="Indole-3-glycerol_P_synth_dom"/>
</dbReference>
<keyword evidence="5" id="KW-0210">Decarboxylase</keyword>
<dbReference type="InterPro" id="IPR045186">
    <property type="entry name" value="Indole-3-glycerol_P_synth"/>
</dbReference>
<name>A0A520N0A1_9GAMM</name>
<gene>
    <name evidence="10" type="ORF">EVA92_01785</name>
</gene>
<accession>A0A520N0A1</accession>
<evidence type="ECO:0000256" key="7">
    <source>
        <dbReference type="ARBA" id="ARBA00023141"/>
    </source>
</evidence>
<reference evidence="10 11" key="1">
    <citation type="submission" date="2019-02" db="EMBL/GenBank/DDBJ databases">
        <title>Prokaryotic population dynamics and viral predation in marine succession experiment using metagenomics: the confinement effect.</title>
        <authorList>
            <person name="Haro-Moreno J.M."/>
            <person name="Rodriguez-Valera F."/>
            <person name="Lopez-Perez M."/>
        </authorList>
    </citation>
    <scope>NUCLEOTIDE SEQUENCE [LARGE SCALE GENOMIC DNA]</scope>
    <source>
        <strain evidence="10">MED-G159</strain>
    </source>
</reference>
<evidence type="ECO:0000256" key="3">
    <source>
        <dbReference type="ARBA" id="ARBA00012362"/>
    </source>
</evidence>
<evidence type="ECO:0000256" key="4">
    <source>
        <dbReference type="ARBA" id="ARBA00022605"/>
    </source>
</evidence>
<dbReference type="UniPathway" id="UPA00035">
    <property type="reaction ID" value="UER00043"/>
</dbReference>
<dbReference type="Proteomes" id="UP000315825">
    <property type="component" value="Unassembled WGS sequence"/>
</dbReference>
<evidence type="ECO:0000256" key="2">
    <source>
        <dbReference type="ARBA" id="ARBA00004696"/>
    </source>
</evidence>
<evidence type="ECO:0000259" key="9">
    <source>
        <dbReference type="Pfam" id="PF00218"/>
    </source>
</evidence>
<keyword evidence="7" id="KW-0057">Aromatic amino acid biosynthesis</keyword>
<evidence type="ECO:0000256" key="5">
    <source>
        <dbReference type="ARBA" id="ARBA00022793"/>
    </source>
</evidence>
<feature type="domain" description="Indole-3-glycerol phosphate synthase" evidence="9">
    <location>
        <begin position="4"/>
        <end position="249"/>
    </location>
</feature>
<dbReference type="EC" id="4.1.1.48" evidence="3"/>
<dbReference type="GO" id="GO:0004425">
    <property type="term" value="F:indole-3-glycerol-phosphate synthase activity"/>
    <property type="evidence" value="ECO:0007669"/>
    <property type="project" value="UniProtKB-EC"/>
</dbReference>
<dbReference type="Gene3D" id="3.20.20.70">
    <property type="entry name" value="Aldolase class I"/>
    <property type="match status" value="1"/>
</dbReference>
<proteinExistence type="predicted"/>
<dbReference type="Pfam" id="PF00218">
    <property type="entry name" value="IGPS"/>
    <property type="match status" value="1"/>
</dbReference>
<evidence type="ECO:0000313" key="10">
    <source>
        <dbReference type="EMBL" id="RZO26904.1"/>
    </source>
</evidence>
<organism evidence="10 11">
    <name type="scientific">SAR86 cluster bacterium</name>
    <dbReference type="NCBI Taxonomy" id="2030880"/>
    <lineage>
        <taxon>Bacteria</taxon>
        <taxon>Pseudomonadati</taxon>
        <taxon>Pseudomonadota</taxon>
        <taxon>Gammaproteobacteria</taxon>
        <taxon>SAR86 cluster</taxon>
    </lineage>
</organism>
<keyword evidence="4" id="KW-0028">Amino-acid biosynthesis</keyword>
<dbReference type="CDD" id="cd00331">
    <property type="entry name" value="IGPS"/>
    <property type="match status" value="1"/>
</dbReference>
<comment type="pathway">
    <text evidence="2">Amino-acid biosynthesis; L-tryptophan biosynthesis; L-tryptophan from chorismate: step 4/5.</text>
</comment>
<evidence type="ECO:0000313" key="11">
    <source>
        <dbReference type="Proteomes" id="UP000315825"/>
    </source>
</evidence>
<dbReference type="EMBL" id="SHBE01000002">
    <property type="protein sequence ID" value="RZO26904.1"/>
    <property type="molecule type" value="Genomic_DNA"/>
</dbReference>
<dbReference type="AlphaFoldDB" id="A0A520N0A1"/>
<dbReference type="PANTHER" id="PTHR22854">
    <property type="entry name" value="TRYPTOPHAN BIOSYNTHESIS PROTEIN"/>
    <property type="match status" value="1"/>
</dbReference>
<dbReference type="GO" id="GO:0004640">
    <property type="term" value="F:phosphoribosylanthranilate isomerase activity"/>
    <property type="evidence" value="ECO:0007669"/>
    <property type="project" value="TreeGrafter"/>
</dbReference>
<protein>
    <recommendedName>
        <fullName evidence="3">indole-3-glycerol-phosphate synthase</fullName>
        <ecNumber evidence="3">4.1.1.48</ecNumber>
    </recommendedName>
</protein>